<evidence type="ECO:0000256" key="1">
    <source>
        <dbReference type="SAM" id="MobiDB-lite"/>
    </source>
</evidence>
<evidence type="ECO:0000313" key="3">
    <source>
        <dbReference type="Proteomes" id="UP001157017"/>
    </source>
</evidence>
<dbReference type="Proteomes" id="UP001157017">
    <property type="component" value="Unassembled WGS sequence"/>
</dbReference>
<sequence length="220" mass="22879">MAITRPAPKVLASLHRDRADAPGRRVHDDGLAGREACRRAQQVPGGGALQHQRQRGGVVDGVRQVEDHRGVRGGDLGVPAAAGQQRDDASSVVGAAHDLGAGHQRQGLRREVGVLGLVGVGEVDARAGDGDAHEAVGRRLGQVVVEGQDLGSAELGDLDAAHGRRVPGPGSRRPGPATSRCGTVVMTAGLSEKREPMSDSRTRESRLLARARRAQSRSGA</sequence>
<comment type="caution">
    <text evidence="2">The sequence shown here is derived from an EMBL/GenBank/DDBJ whole genome shotgun (WGS) entry which is preliminary data.</text>
</comment>
<feature type="compositionally biased region" description="Low complexity" evidence="1">
    <location>
        <begin position="166"/>
        <end position="176"/>
    </location>
</feature>
<protein>
    <submittedName>
        <fullName evidence="2">Uncharacterized protein</fullName>
    </submittedName>
</protein>
<feature type="region of interest" description="Disordered" evidence="1">
    <location>
        <begin position="159"/>
        <end position="220"/>
    </location>
</feature>
<proteinExistence type="predicted"/>
<reference evidence="3" key="1">
    <citation type="journal article" date="2019" name="Int. J. Syst. Evol. Microbiol.">
        <title>The Global Catalogue of Microorganisms (GCM) 10K type strain sequencing project: providing services to taxonomists for standard genome sequencing and annotation.</title>
        <authorList>
            <consortium name="The Broad Institute Genomics Platform"/>
            <consortium name="The Broad Institute Genome Sequencing Center for Infectious Disease"/>
            <person name="Wu L."/>
            <person name="Ma J."/>
        </authorList>
    </citation>
    <scope>NUCLEOTIDE SEQUENCE [LARGE SCALE GENOMIC DNA]</scope>
    <source>
        <strain evidence="3">NBRC 108730</strain>
    </source>
</reference>
<organism evidence="2 3">
    <name type="scientific">Angustibacter aerolatus</name>
    <dbReference type="NCBI Taxonomy" id="1162965"/>
    <lineage>
        <taxon>Bacteria</taxon>
        <taxon>Bacillati</taxon>
        <taxon>Actinomycetota</taxon>
        <taxon>Actinomycetes</taxon>
        <taxon>Kineosporiales</taxon>
        <taxon>Kineosporiaceae</taxon>
    </lineage>
</organism>
<feature type="compositionally biased region" description="Basic residues" evidence="1">
    <location>
        <begin position="209"/>
        <end position="220"/>
    </location>
</feature>
<feature type="compositionally biased region" description="Basic and acidic residues" evidence="1">
    <location>
        <begin position="14"/>
        <end position="31"/>
    </location>
</feature>
<feature type="region of interest" description="Disordered" evidence="1">
    <location>
        <begin position="40"/>
        <end position="59"/>
    </location>
</feature>
<keyword evidence="3" id="KW-1185">Reference proteome</keyword>
<dbReference type="EMBL" id="BSUZ01000001">
    <property type="protein sequence ID" value="GMA84954.1"/>
    <property type="molecule type" value="Genomic_DNA"/>
</dbReference>
<feature type="compositionally biased region" description="Basic and acidic residues" evidence="1">
    <location>
        <begin position="191"/>
        <end position="207"/>
    </location>
</feature>
<accession>A0ABQ6JBX7</accession>
<gene>
    <name evidence="2" type="ORF">GCM10025868_02040</name>
</gene>
<name>A0ABQ6JBX7_9ACTN</name>
<evidence type="ECO:0000313" key="2">
    <source>
        <dbReference type="EMBL" id="GMA84954.1"/>
    </source>
</evidence>
<feature type="region of interest" description="Disordered" evidence="1">
    <location>
        <begin position="1"/>
        <end position="31"/>
    </location>
</feature>